<reference evidence="3" key="1">
    <citation type="journal article" date="2019" name="Int. J. Syst. Evol. Microbiol.">
        <title>The Global Catalogue of Microorganisms (GCM) 10K type strain sequencing project: providing services to taxonomists for standard genome sequencing and annotation.</title>
        <authorList>
            <consortium name="The Broad Institute Genomics Platform"/>
            <consortium name="The Broad Institute Genome Sequencing Center for Infectious Disease"/>
            <person name="Wu L."/>
            <person name="Ma J."/>
        </authorList>
    </citation>
    <scope>NUCLEOTIDE SEQUENCE [LARGE SCALE GENOMIC DNA]</scope>
    <source>
        <strain evidence="3">NBRC 102407</strain>
    </source>
</reference>
<evidence type="ECO:0000313" key="2">
    <source>
        <dbReference type="EMBL" id="GLT20913.1"/>
    </source>
</evidence>
<feature type="compositionally biased region" description="Basic and acidic residues" evidence="1">
    <location>
        <begin position="138"/>
        <end position="148"/>
    </location>
</feature>
<sequence length="276" mass="31519">MECSPNARLLFIGLWNFCDDAGIHPASPKTLKAEIFPSDDISALEVRGLVDELIEQGLLEKYEVAGQHYWVVTGWHHQRIDQPTFKHPRPDGTVPAGAARRRAERRQEASTEHVRQPFVEHIENVRRTLGECSPPEWNGREGSRHGDDIPPLVPPEGGSPVCSAKKREARQQTNFADWCDDVKAKGEKFISDYRPVWDYAGKVGLPEEFVMLAFQVFKDRYQNTEKGKRKRYRDWRLAFLNAIKADWFHLWRADGGGGYCLTSAGQQAELEHRRAA</sequence>
<accession>A0ABQ6F5T4</accession>
<gene>
    <name evidence="2" type="ORF">GCM10007933_03650</name>
</gene>
<keyword evidence="3" id="KW-1185">Reference proteome</keyword>
<feature type="region of interest" description="Disordered" evidence="1">
    <location>
        <begin position="130"/>
        <end position="155"/>
    </location>
</feature>
<feature type="region of interest" description="Disordered" evidence="1">
    <location>
        <begin position="81"/>
        <end position="113"/>
    </location>
</feature>
<organism evidence="2 3">
    <name type="scientific">Zoogloea oryzae</name>
    <dbReference type="NCBI Taxonomy" id="310767"/>
    <lineage>
        <taxon>Bacteria</taxon>
        <taxon>Pseudomonadati</taxon>
        <taxon>Pseudomonadota</taxon>
        <taxon>Betaproteobacteria</taxon>
        <taxon>Rhodocyclales</taxon>
        <taxon>Zoogloeaceae</taxon>
        <taxon>Zoogloea</taxon>
    </lineage>
</organism>
<proteinExistence type="predicted"/>
<protein>
    <submittedName>
        <fullName evidence="2">Uncharacterized protein</fullName>
    </submittedName>
</protein>
<dbReference type="EMBL" id="BSPX01000002">
    <property type="protein sequence ID" value="GLT20913.1"/>
    <property type="molecule type" value="Genomic_DNA"/>
</dbReference>
<name>A0ABQ6F5T4_9RHOO</name>
<evidence type="ECO:0000256" key="1">
    <source>
        <dbReference type="SAM" id="MobiDB-lite"/>
    </source>
</evidence>
<evidence type="ECO:0000313" key="3">
    <source>
        <dbReference type="Proteomes" id="UP001157167"/>
    </source>
</evidence>
<comment type="caution">
    <text evidence="2">The sequence shown here is derived from an EMBL/GenBank/DDBJ whole genome shotgun (WGS) entry which is preliminary data.</text>
</comment>
<dbReference type="Proteomes" id="UP001157167">
    <property type="component" value="Unassembled WGS sequence"/>
</dbReference>